<dbReference type="InterPro" id="IPR017871">
    <property type="entry name" value="ABC_transporter-like_CS"/>
</dbReference>
<sequence>MTPDTPDTPHNGPLLEVTDLTKHFAVHKGLLQRVAGHVQAVDGVTLSVAPGETLGIVGESGCGKSTAGRMMTRLLTPTSGQVRLRGKDIAGIEDGELRRNVQMIFQDPYSSLNPRMTAGAIVMEPLIIHRIGTPDERKARTEDLFRRVGLREADMHKLPSEFSGGQRQRIGIARALALDPSVIVCDEPVSALDASIQAQVVNLLMDLQQELGIAYVFIAHDLSIVYHISHRVAVMYLGKLVELADRATLYSNPRHPYTKALLSSVPSPDPTVSRGERMLLAGDLPSPINPPSGCRFHTRCPVAISRCKSEVPAFKPCGDGHMVACHLVEGDD</sequence>
<name>A0ABT3YCZ6_9HYPH</name>
<dbReference type="CDD" id="cd03257">
    <property type="entry name" value="ABC_NikE_OppD_transporters"/>
    <property type="match status" value="1"/>
</dbReference>
<keyword evidence="5 7" id="KW-0067">ATP-binding</keyword>
<keyword evidence="4" id="KW-0547">Nucleotide-binding</keyword>
<dbReference type="PROSITE" id="PS50893">
    <property type="entry name" value="ABC_TRANSPORTER_2"/>
    <property type="match status" value="1"/>
</dbReference>
<dbReference type="PANTHER" id="PTHR43776">
    <property type="entry name" value="TRANSPORT ATP-BINDING PROTEIN"/>
    <property type="match status" value="1"/>
</dbReference>
<dbReference type="InterPro" id="IPR027417">
    <property type="entry name" value="P-loop_NTPase"/>
</dbReference>
<evidence type="ECO:0000313" key="8">
    <source>
        <dbReference type="Proteomes" id="UP001081283"/>
    </source>
</evidence>
<evidence type="ECO:0000256" key="4">
    <source>
        <dbReference type="ARBA" id="ARBA00022741"/>
    </source>
</evidence>
<evidence type="ECO:0000313" key="7">
    <source>
        <dbReference type="EMBL" id="MCY0093751.1"/>
    </source>
</evidence>
<dbReference type="NCBIfam" id="TIGR01727">
    <property type="entry name" value="oligo_HPY"/>
    <property type="match status" value="1"/>
</dbReference>
<organism evidence="7 8">
    <name type="scientific">Hoeflea ulvae</name>
    <dbReference type="NCBI Taxonomy" id="2983764"/>
    <lineage>
        <taxon>Bacteria</taxon>
        <taxon>Pseudomonadati</taxon>
        <taxon>Pseudomonadota</taxon>
        <taxon>Alphaproteobacteria</taxon>
        <taxon>Hyphomicrobiales</taxon>
        <taxon>Rhizobiaceae</taxon>
        <taxon>Hoeflea</taxon>
    </lineage>
</organism>
<dbReference type="InterPro" id="IPR050319">
    <property type="entry name" value="ABC_transp_ATP-bind"/>
</dbReference>
<reference evidence="7" key="1">
    <citation type="submission" date="2022-10" db="EMBL/GenBank/DDBJ databases">
        <title>Hoeflea sp. J2-29, isolated from marine algae.</title>
        <authorList>
            <person name="Kristyanto S."/>
            <person name="Kim J.M."/>
            <person name="Jeon C.O."/>
        </authorList>
    </citation>
    <scope>NUCLEOTIDE SEQUENCE</scope>
    <source>
        <strain evidence="7">J2-29</strain>
    </source>
</reference>
<comment type="similarity">
    <text evidence="2">Belongs to the ABC transporter superfamily.</text>
</comment>
<proteinExistence type="inferred from homology"/>
<dbReference type="NCBIfam" id="NF008453">
    <property type="entry name" value="PRK11308.1"/>
    <property type="match status" value="1"/>
</dbReference>
<dbReference type="InterPro" id="IPR003593">
    <property type="entry name" value="AAA+_ATPase"/>
</dbReference>
<comment type="subcellular location">
    <subcellularLocation>
        <location evidence="1">Cell inner membrane</location>
        <topology evidence="1">Peripheral membrane protein</topology>
    </subcellularLocation>
</comment>
<evidence type="ECO:0000256" key="5">
    <source>
        <dbReference type="ARBA" id="ARBA00022840"/>
    </source>
</evidence>
<dbReference type="PANTHER" id="PTHR43776:SF7">
    <property type="entry name" value="D,D-DIPEPTIDE TRANSPORT ATP-BINDING PROTEIN DDPF-RELATED"/>
    <property type="match status" value="1"/>
</dbReference>
<evidence type="ECO:0000259" key="6">
    <source>
        <dbReference type="PROSITE" id="PS50893"/>
    </source>
</evidence>
<accession>A0ABT3YCZ6</accession>
<dbReference type="Pfam" id="PF08352">
    <property type="entry name" value="oligo_HPY"/>
    <property type="match status" value="1"/>
</dbReference>
<dbReference type="RefSeq" id="WP_267611699.1">
    <property type="nucleotide sequence ID" value="NZ_JAOVZQ010000001.1"/>
</dbReference>
<evidence type="ECO:0000256" key="2">
    <source>
        <dbReference type="ARBA" id="ARBA00005417"/>
    </source>
</evidence>
<evidence type="ECO:0000256" key="3">
    <source>
        <dbReference type="ARBA" id="ARBA00022448"/>
    </source>
</evidence>
<keyword evidence="3" id="KW-0813">Transport</keyword>
<feature type="domain" description="ABC transporter" evidence="6">
    <location>
        <begin position="15"/>
        <end position="262"/>
    </location>
</feature>
<evidence type="ECO:0000256" key="1">
    <source>
        <dbReference type="ARBA" id="ARBA00004417"/>
    </source>
</evidence>
<dbReference type="EMBL" id="JAOVZQ010000001">
    <property type="protein sequence ID" value="MCY0093751.1"/>
    <property type="molecule type" value="Genomic_DNA"/>
</dbReference>
<dbReference type="InterPro" id="IPR003439">
    <property type="entry name" value="ABC_transporter-like_ATP-bd"/>
</dbReference>
<dbReference type="GO" id="GO:0005524">
    <property type="term" value="F:ATP binding"/>
    <property type="evidence" value="ECO:0007669"/>
    <property type="project" value="UniProtKB-KW"/>
</dbReference>
<dbReference type="Gene3D" id="3.40.50.300">
    <property type="entry name" value="P-loop containing nucleotide triphosphate hydrolases"/>
    <property type="match status" value="1"/>
</dbReference>
<protein>
    <submittedName>
        <fullName evidence="7">Dipeptide ABC transporter ATP-binding protein</fullName>
    </submittedName>
</protein>
<gene>
    <name evidence="7" type="ORF">OEG82_06925</name>
</gene>
<dbReference type="SMART" id="SM00382">
    <property type="entry name" value="AAA"/>
    <property type="match status" value="1"/>
</dbReference>
<dbReference type="SUPFAM" id="SSF52540">
    <property type="entry name" value="P-loop containing nucleoside triphosphate hydrolases"/>
    <property type="match status" value="1"/>
</dbReference>
<dbReference type="Proteomes" id="UP001081283">
    <property type="component" value="Unassembled WGS sequence"/>
</dbReference>
<keyword evidence="8" id="KW-1185">Reference proteome</keyword>
<dbReference type="Pfam" id="PF00005">
    <property type="entry name" value="ABC_tran"/>
    <property type="match status" value="1"/>
</dbReference>
<dbReference type="PROSITE" id="PS00211">
    <property type="entry name" value="ABC_TRANSPORTER_1"/>
    <property type="match status" value="1"/>
</dbReference>
<comment type="caution">
    <text evidence="7">The sequence shown here is derived from an EMBL/GenBank/DDBJ whole genome shotgun (WGS) entry which is preliminary data.</text>
</comment>
<dbReference type="InterPro" id="IPR013563">
    <property type="entry name" value="Oligopep_ABC_C"/>
</dbReference>